<name>A0ABQ3UVF3_9CHLR</name>
<dbReference type="InterPro" id="IPR012291">
    <property type="entry name" value="CBM2_carb-bd_dom_sf"/>
</dbReference>
<dbReference type="Gene3D" id="3.20.20.80">
    <property type="entry name" value="Glycosidases"/>
    <property type="match status" value="1"/>
</dbReference>
<feature type="domain" description="GH10" evidence="12">
    <location>
        <begin position="32"/>
        <end position="345"/>
    </location>
</feature>
<dbReference type="EC" id="3.2.1.8" evidence="10"/>
<evidence type="ECO:0000259" key="12">
    <source>
        <dbReference type="PROSITE" id="PS51760"/>
    </source>
</evidence>
<evidence type="ECO:0000256" key="6">
    <source>
        <dbReference type="ARBA" id="ARBA00023277"/>
    </source>
</evidence>
<comment type="catalytic activity">
    <reaction evidence="1 10">
        <text>Endohydrolysis of (1-&gt;4)-beta-D-xylosidic linkages in xylans.</text>
        <dbReference type="EC" id="3.2.1.8"/>
    </reaction>
</comment>
<evidence type="ECO:0000256" key="5">
    <source>
        <dbReference type="ARBA" id="ARBA00022801"/>
    </source>
</evidence>
<comment type="caution">
    <text evidence="13">The sequence shown here is derived from an EMBL/GenBank/DDBJ whole genome shotgun (WGS) entry which is preliminary data.</text>
</comment>
<dbReference type="InterPro" id="IPR044846">
    <property type="entry name" value="GH10"/>
</dbReference>
<dbReference type="RefSeq" id="WP_201373130.1">
    <property type="nucleotide sequence ID" value="NZ_BNJG01000002.1"/>
</dbReference>
<keyword evidence="8 10" id="KW-0624">Polysaccharide degradation</keyword>
<dbReference type="Proteomes" id="UP000654345">
    <property type="component" value="Unassembled WGS sequence"/>
</dbReference>
<dbReference type="Gene3D" id="2.60.40.290">
    <property type="match status" value="1"/>
</dbReference>
<dbReference type="Pfam" id="PF00553">
    <property type="entry name" value="CBM_2"/>
    <property type="match status" value="1"/>
</dbReference>
<organism evidence="13 14">
    <name type="scientific">Ktedonobacter robiniae</name>
    <dbReference type="NCBI Taxonomy" id="2778365"/>
    <lineage>
        <taxon>Bacteria</taxon>
        <taxon>Bacillati</taxon>
        <taxon>Chloroflexota</taxon>
        <taxon>Ktedonobacteria</taxon>
        <taxon>Ktedonobacterales</taxon>
        <taxon>Ktedonobacteraceae</taxon>
        <taxon>Ktedonobacter</taxon>
    </lineage>
</organism>
<evidence type="ECO:0000313" key="13">
    <source>
        <dbReference type="EMBL" id="GHO56664.1"/>
    </source>
</evidence>
<keyword evidence="5 10" id="KW-0378">Hydrolase</keyword>
<accession>A0ABQ3UVF3</accession>
<dbReference type="PRINTS" id="PR00134">
    <property type="entry name" value="GLHYDRLASE10"/>
</dbReference>
<dbReference type="PANTHER" id="PTHR31490:SF88">
    <property type="entry name" value="BETA-XYLANASE"/>
    <property type="match status" value="1"/>
</dbReference>
<evidence type="ECO:0000256" key="4">
    <source>
        <dbReference type="ARBA" id="ARBA00022729"/>
    </source>
</evidence>
<dbReference type="InterPro" id="IPR008965">
    <property type="entry name" value="CBM2/CBM3_carb-bd_dom_sf"/>
</dbReference>
<dbReference type="PROSITE" id="PS51173">
    <property type="entry name" value="CBM2"/>
    <property type="match status" value="1"/>
</dbReference>
<evidence type="ECO:0000256" key="2">
    <source>
        <dbReference type="ARBA" id="ARBA00007495"/>
    </source>
</evidence>
<dbReference type="InterPro" id="IPR031158">
    <property type="entry name" value="GH10_AS"/>
</dbReference>
<keyword evidence="6 10" id="KW-0119">Carbohydrate metabolism</keyword>
<dbReference type="SUPFAM" id="SSF51445">
    <property type="entry name" value="(Trans)glycosidases"/>
    <property type="match status" value="1"/>
</dbReference>
<proteinExistence type="inferred from homology"/>
<feature type="active site" description="Nucleophile" evidence="9">
    <location>
        <position position="267"/>
    </location>
</feature>
<dbReference type="SUPFAM" id="SSF49384">
    <property type="entry name" value="Carbohydrate-binding domain"/>
    <property type="match status" value="1"/>
</dbReference>
<dbReference type="Pfam" id="PF00331">
    <property type="entry name" value="Glyco_hydro_10"/>
    <property type="match status" value="1"/>
</dbReference>
<dbReference type="SMART" id="SM00637">
    <property type="entry name" value="CBD_II"/>
    <property type="match status" value="1"/>
</dbReference>
<comment type="similarity">
    <text evidence="2 10">Belongs to the glycosyl hydrolase 10 (cellulase F) family.</text>
</comment>
<evidence type="ECO:0000256" key="10">
    <source>
        <dbReference type="RuleBase" id="RU361174"/>
    </source>
</evidence>
<dbReference type="EMBL" id="BNJG01000002">
    <property type="protein sequence ID" value="GHO56664.1"/>
    <property type="molecule type" value="Genomic_DNA"/>
</dbReference>
<protein>
    <recommendedName>
        <fullName evidence="10">Beta-xylanase</fullName>
        <ecNumber evidence="10">3.2.1.8</ecNumber>
    </recommendedName>
</protein>
<sequence>MMFHRLTRKGFFVVTLVFLLLAFVCSMPLLKASAADTLGSAAAAKGRVFGAAVAGNLLGTTPYTTVFDREFTGTTPGNEMKWQTTEPSQGSFNFGPGDAIVAHAQAHNMKVRGHTLVWHNQLASWVSNITSGTALLSAMQNHITGEVSHYKGEIWYWDVVNEAFNDDGTRRSDIFQNEIGNAYIEDAFVSAHAADPNAKLCYNDYNIEGVNAKSTAVYNMVKDFKARGIPIDCVGFQSHLIVGQVPSDFQTNLQRFADLGLDVQITELDIRMPTPASSANLQQQATDYSKVVSACLAVTRCNDITTWGVGDPDSWIPGTFSGQGAALLFDNNYNPKPAYTAVIQALGGGISVTPTPIGQTPTPTPINTPSPTPTPSPVAGGVHVAYQVVDQWPGGFTTNVTITNNTSTAINGWTLKFSFPGTQQVTNLWNGQVTQSGNQVTITNVSYNATIAPGSSISLGFNGSWNGSNPAPTSFTLNGTPTN</sequence>
<evidence type="ECO:0000256" key="9">
    <source>
        <dbReference type="PROSITE-ProRule" id="PRU10061"/>
    </source>
</evidence>
<feature type="domain" description="CBM2" evidence="11">
    <location>
        <begin position="375"/>
        <end position="483"/>
    </location>
</feature>
<gene>
    <name evidence="13" type="ORF">KSB_51390</name>
</gene>
<keyword evidence="7 10" id="KW-0326">Glycosidase</keyword>
<evidence type="ECO:0000313" key="14">
    <source>
        <dbReference type="Proteomes" id="UP000654345"/>
    </source>
</evidence>
<keyword evidence="14" id="KW-1185">Reference proteome</keyword>
<dbReference type="PANTHER" id="PTHR31490">
    <property type="entry name" value="GLYCOSYL HYDROLASE"/>
    <property type="match status" value="1"/>
</dbReference>
<reference evidence="13 14" key="1">
    <citation type="journal article" date="2021" name="Int. J. Syst. Evol. Microbiol.">
        <title>Reticulibacter mediterranei gen. nov., sp. nov., within the new family Reticulibacteraceae fam. nov., and Ktedonospora formicarum gen. nov., sp. nov., Ktedonobacter robiniae sp. nov., Dictyobacter formicarum sp. nov. and Dictyobacter arantiisoli sp. nov., belonging to the class Ktedonobacteria.</title>
        <authorList>
            <person name="Yabe S."/>
            <person name="Zheng Y."/>
            <person name="Wang C.M."/>
            <person name="Sakai Y."/>
            <person name="Abe K."/>
            <person name="Yokota A."/>
            <person name="Donadio S."/>
            <person name="Cavaletti L."/>
            <person name="Monciardini P."/>
        </authorList>
    </citation>
    <scope>NUCLEOTIDE SEQUENCE [LARGE SCALE GENOMIC DNA]</scope>
    <source>
        <strain evidence="13 14">SOSP1-30</strain>
    </source>
</reference>
<evidence type="ECO:0000259" key="11">
    <source>
        <dbReference type="PROSITE" id="PS51173"/>
    </source>
</evidence>
<keyword evidence="4" id="KW-0732">Signal</keyword>
<evidence type="ECO:0000256" key="1">
    <source>
        <dbReference type="ARBA" id="ARBA00000681"/>
    </source>
</evidence>
<dbReference type="InterPro" id="IPR017853">
    <property type="entry name" value="GH"/>
</dbReference>
<dbReference type="SMART" id="SM00633">
    <property type="entry name" value="Glyco_10"/>
    <property type="match status" value="1"/>
</dbReference>
<dbReference type="PROSITE" id="PS51760">
    <property type="entry name" value="GH10_2"/>
    <property type="match status" value="1"/>
</dbReference>
<evidence type="ECO:0000256" key="7">
    <source>
        <dbReference type="ARBA" id="ARBA00023295"/>
    </source>
</evidence>
<evidence type="ECO:0000256" key="3">
    <source>
        <dbReference type="ARBA" id="ARBA00022651"/>
    </source>
</evidence>
<dbReference type="PROSITE" id="PS00591">
    <property type="entry name" value="GH10_1"/>
    <property type="match status" value="1"/>
</dbReference>
<dbReference type="InterPro" id="IPR001000">
    <property type="entry name" value="GH10_dom"/>
</dbReference>
<dbReference type="InterPro" id="IPR001919">
    <property type="entry name" value="CBD2"/>
</dbReference>
<evidence type="ECO:0000256" key="8">
    <source>
        <dbReference type="ARBA" id="ARBA00023326"/>
    </source>
</evidence>
<keyword evidence="3" id="KW-0858">Xylan degradation</keyword>